<dbReference type="AlphaFoldDB" id="S8A873"/>
<gene>
    <name evidence="2" type="ORF">H072_7173</name>
</gene>
<dbReference type="OrthoDB" id="10039566at2759"/>
<evidence type="ECO:0000256" key="1">
    <source>
        <dbReference type="SAM" id="Phobius"/>
    </source>
</evidence>
<proteinExistence type="predicted"/>
<keyword evidence="3" id="KW-1185">Reference proteome</keyword>
<dbReference type="eggNOG" id="ENOG502S22Q">
    <property type="taxonomic scope" value="Eukaryota"/>
</dbReference>
<dbReference type="InterPro" id="IPR022185">
    <property type="entry name" value="DUF3712"/>
</dbReference>
<organism evidence="2 3">
    <name type="scientific">Dactylellina haptotyla (strain CBS 200.50)</name>
    <name type="common">Nematode-trapping fungus</name>
    <name type="synonym">Monacrosporium haptotylum</name>
    <dbReference type="NCBI Taxonomy" id="1284197"/>
    <lineage>
        <taxon>Eukaryota</taxon>
        <taxon>Fungi</taxon>
        <taxon>Dikarya</taxon>
        <taxon>Ascomycota</taxon>
        <taxon>Pezizomycotina</taxon>
        <taxon>Orbiliomycetes</taxon>
        <taxon>Orbiliales</taxon>
        <taxon>Orbiliaceae</taxon>
        <taxon>Dactylellina</taxon>
    </lineage>
</organism>
<name>S8A873_DACHA</name>
<reference evidence="3" key="2">
    <citation type="submission" date="2013-04" db="EMBL/GenBank/DDBJ databases">
        <title>Genomic mechanisms accounting for the adaptation to parasitism in nematode-trapping fungi.</title>
        <authorList>
            <person name="Ahren D.G."/>
        </authorList>
    </citation>
    <scope>NUCLEOTIDE SEQUENCE [LARGE SCALE GENOMIC DNA]</scope>
    <source>
        <strain evidence="3">CBS 200.50</strain>
    </source>
</reference>
<dbReference type="InterPro" id="IPR046368">
    <property type="entry name" value="Tag1"/>
</dbReference>
<accession>S8A873</accession>
<dbReference type="PANTHER" id="PTHR35895:SF1">
    <property type="entry name" value="LIPID-BINDING SERUM GLYCOPROTEIN C-TERMINAL DOMAIN-CONTAINING PROTEIN"/>
    <property type="match status" value="1"/>
</dbReference>
<reference evidence="2 3" key="1">
    <citation type="journal article" date="2013" name="PLoS Genet.">
        <title>Genomic mechanisms accounting for the adaptation to parasitism in nematode-trapping fungi.</title>
        <authorList>
            <person name="Meerupati T."/>
            <person name="Andersson K.M."/>
            <person name="Friman E."/>
            <person name="Kumar D."/>
            <person name="Tunlid A."/>
            <person name="Ahren D."/>
        </authorList>
    </citation>
    <scope>NUCLEOTIDE SEQUENCE [LARGE SCALE GENOMIC DNA]</scope>
    <source>
        <strain evidence="2 3">CBS 200.50</strain>
    </source>
</reference>
<dbReference type="OMA" id="CCALADP"/>
<sequence length="348" mass="39068">MGRTLEEARARDKKYISCFKRYFCLWFLLFLGLVAGFLALLRFVIVPTLSQNTINVAKVKVDGIAIMEPTNKLFKMSMNSSIFADPPVRCLMDPQTFDMHMHDDPSRAIFVRLPIGNLAVEKMMKVNVTGADTQILNHEVYRSFAKQILVKDKLMLAIRSKPTIRIGPMPVEVKFRKNITLKGFNGMKGISLYNPNILPTPMPDGTNMLIDGMIPNFSSFSLQIGDLTTNISAFGMDLGYSVIKDLTLRPGQNWVKVYNHIDPGLINFDLFTSLLSKENVNITLNMNSTVYNGQHVDWLEGPLRETSPYFATLNPKGAGGLKAQEPATNGKVISLRSLRETAGWLPWM</sequence>
<dbReference type="HOGENOM" id="CLU_035244_1_0_1"/>
<protein>
    <submittedName>
        <fullName evidence="2">Uncharacterized protein</fullName>
    </submittedName>
</protein>
<evidence type="ECO:0000313" key="2">
    <source>
        <dbReference type="EMBL" id="EPS39054.1"/>
    </source>
</evidence>
<comment type="caution">
    <text evidence="2">The sequence shown here is derived from an EMBL/GenBank/DDBJ whole genome shotgun (WGS) entry which is preliminary data.</text>
</comment>
<keyword evidence="1" id="KW-0472">Membrane</keyword>
<feature type="transmembrane region" description="Helical" evidence="1">
    <location>
        <begin position="21"/>
        <end position="45"/>
    </location>
</feature>
<dbReference type="Proteomes" id="UP000015100">
    <property type="component" value="Unassembled WGS sequence"/>
</dbReference>
<keyword evidence="1" id="KW-1133">Transmembrane helix</keyword>
<keyword evidence="1" id="KW-0812">Transmembrane</keyword>
<evidence type="ECO:0000313" key="3">
    <source>
        <dbReference type="Proteomes" id="UP000015100"/>
    </source>
</evidence>
<dbReference type="GO" id="GO:0000329">
    <property type="term" value="C:fungal-type vacuole membrane"/>
    <property type="evidence" value="ECO:0007669"/>
    <property type="project" value="InterPro"/>
</dbReference>
<dbReference type="STRING" id="1284197.S8A873"/>
<dbReference type="EMBL" id="AQGS01000495">
    <property type="protein sequence ID" value="EPS39054.1"/>
    <property type="molecule type" value="Genomic_DNA"/>
</dbReference>
<dbReference type="PANTHER" id="PTHR35895">
    <property type="entry name" value="CHROMOSOME 16, WHOLE GENOME SHOTGUN SEQUENCE"/>
    <property type="match status" value="1"/>
</dbReference>
<dbReference type="Pfam" id="PF12505">
    <property type="entry name" value="DUF3712"/>
    <property type="match status" value="1"/>
</dbReference>